<gene>
    <name evidence="1" type="ORF">PT974_00153</name>
</gene>
<comment type="caution">
    <text evidence="1">The sequence shown here is derived from an EMBL/GenBank/DDBJ whole genome shotgun (WGS) entry which is preliminary data.</text>
</comment>
<proteinExistence type="predicted"/>
<organism evidence="1 2">
    <name type="scientific">Cladobotryum mycophilum</name>
    <dbReference type="NCBI Taxonomy" id="491253"/>
    <lineage>
        <taxon>Eukaryota</taxon>
        <taxon>Fungi</taxon>
        <taxon>Dikarya</taxon>
        <taxon>Ascomycota</taxon>
        <taxon>Pezizomycotina</taxon>
        <taxon>Sordariomycetes</taxon>
        <taxon>Hypocreomycetidae</taxon>
        <taxon>Hypocreales</taxon>
        <taxon>Hypocreaceae</taxon>
        <taxon>Cladobotryum</taxon>
    </lineage>
</organism>
<reference evidence="1 2" key="1">
    <citation type="submission" date="2024-01" db="EMBL/GenBank/DDBJ databases">
        <title>Complete genome of Cladobotryum mycophilum ATHUM6906.</title>
        <authorList>
            <person name="Christinaki A.C."/>
            <person name="Myridakis A.I."/>
            <person name="Kouvelis V.N."/>
        </authorList>
    </citation>
    <scope>NUCLEOTIDE SEQUENCE [LARGE SCALE GENOMIC DNA]</scope>
    <source>
        <strain evidence="1 2">ATHUM6906</strain>
    </source>
</reference>
<evidence type="ECO:0000313" key="2">
    <source>
        <dbReference type="Proteomes" id="UP001338125"/>
    </source>
</evidence>
<sequence length="127" mass="14277">MSERSMGDWDKTEQTQAKAMALVVLGISHVCTLVGRQYAAGPELWVAKWFIGQFQCSGRKKGQGQAIPEQQKLKRDLVRVRFDNDDDSRGFWICATSPFHNKSTSPQTYTSTMNTSQNLPSCDAFIL</sequence>
<evidence type="ECO:0000313" key="1">
    <source>
        <dbReference type="EMBL" id="KAK5997792.1"/>
    </source>
</evidence>
<dbReference type="Proteomes" id="UP001338125">
    <property type="component" value="Unassembled WGS sequence"/>
</dbReference>
<dbReference type="EMBL" id="JAVFKD010000001">
    <property type="protein sequence ID" value="KAK5997792.1"/>
    <property type="molecule type" value="Genomic_DNA"/>
</dbReference>
<protein>
    <submittedName>
        <fullName evidence="1">Uncharacterized protein</fullName>
    </submittedName>
</protein>
<accession>A0ABR0T0B3</accession>
<name>A0ABR0T0B3_9HYPO</name>
<keyword evidence="2" id="KW-1185">Reference proteome</keyword>